<keyword evidence="1" id="KW-1133">Transmembrane helix</keyword>
<reference evidence="2 3" key="1">
    <citation type="submission" date="2017-02" db="EMBL/GenBank/DDBJ databases">
        <title>The first characterized phage against a member of the ecologically important #sphingomonads reveals high dissimilarity against all other known phages.</title>
        <authorList>
            <person name="Nielsen T.K."/>
            <person name="Carstens A.B."/>
            <person name="Kot W."/>
            <person name="Lametsch R."/>
            <person name="Neve H."/>
            <person name="Hansen L.H."/>
        </authorList>
    </citation>
    <scope>NUCLEOTIDE SEQUENCE [LARGE SCALE GENOMIC DNA]</scope>
</reference>
<organism evidence="2 3">
    <name type="scientific">Sphingobium phage Lacusarx</name>
    <dbReference type="NCBI Taxonomy" id="1980139"/>
    <lineage>
        <taxon>Viruses</taxon>
        <taxon>Duplodnaviria</taxon>
        <taxon>Heunggongvirae</taxon>
        <taxon>Uroviricota</taxon>
        <taxon>Caudoviricetes</taxon>
        <taxon>Lacusarxvirus</taxon>
        <taxon>Lacusarxvirus lacusarx</taxon>
    </lineage>
</organism>
<protein>
    <submittedName>
        <fullName evidence="2">Uncharacterized protein</fullName>
    </submittedName>
</protein>
<evidence type="ECO:0000313" key="2">
    <source>
        <dbReference type="EMBL" id="ARK07427.1"/>
    </source>
</evidence>
<sequence>MDPISIGFLAAKAKSLLTNKWVWIVIAALGVAIVGYNSFHNFVNKKVDTAVVTDRKDATIATYKANEKVDEAVADIDRQHDVIREQTIKEYHYVREQIKAAPIEQREEAAPDLLLDTLNALGGMRRGAAGTDPVPETTRPVG</sequence>
<proteinExistence type="predicted"/>
<dbReference type="Proteomes" id="UP000223906">
    <property type="component" value="Segment"/>
</dbReference>
<feature type="transmembrane region" description="Helical" evidence="1">
    <location>
        <begin position="21"/>
        <end position="39"/>
    </location>
</feature>
<name>A0A1W6DWN3_9CAUD</name>
<keyword evidence="1" id="KW-0812">Transmembrane</keyword>
<dbReference type="EMBL" id="KY629563">
    <property type="protein sequence ID" value="ARK07427.1"/>
    <property type="molecule type" value="Genomic_DNA"/>
</dbReference>
<accession>A0A1W6DWN3</accession>
<evidence type="ECO:0000313" key="3">
    <source>
        <dbReference type="Proteomes" id="UP000223906"/>
    </source>
</evidence>
<gene>
    <name evidence="2" type="ORF">LAV_00027</name>
</gene>
<evidence type="ECO:0000256" key="1">
    <source>
        <dbReference type="SAM" id="Phobius"/>
    </source>
</evidence>
<keyword evidence="3" id="KW-1185">Reference proteome</keyword>
<keyword evidence="1" id="KW-0472">Membrane</keyword>